<evidence type="ECO:0000256" key="1">
    <source>
        <dbReference type="SAM" id="MobiDB-lite"/>
    </source>
</evidence>
<dbReference type="AlphaFoldDB" id="A0A0N4VLC3"/>
<reference evidence="4" key="1">
    <citation type="submission" date="2017-02" db="UniProtKB">
        <authorList>
            <consortium name="WormBaseParasite"/>
        </authorList>
    </citation>
    <scope>IDENTIFICATION</scope>
</reference>
<proteinExistence type="predicted"/>
<protein>
    <submittedName>
        <fullName evidence="4">HABP4_PAI-RBP1 domain-containing protein</fullName>
    </submittedName>
</protein>
<name>A0A0N4VLC3_ENTVE</name>
<keyword evidence="3" id="KW-1185">Reference proteome</keyword>
<feature type="region of interest" description="Disordered" evidence="1">
    <location>
        <begin position="95"/>
        <end position="213"/>
    </location>
</feature>
<organism evidence="4">
    <name type="scientific">Enterobius vermicularis</name>
    <name type="common">Human pinworm</name>
    <dbReference type="NCBI Taxonomy" id="51028"/>
    <lineage>
        <taxon>Eukaryota</taxon>
        <taxon>Metazoa</taxon>
        <taxon>Ecdysozoa</taxon>
        <taxon>Nematoda</taxon>
        <taxon>Chromadorea</taxon>
        <taxon>Rhabditida</taxon>
        <taxon>Spirurina</taxon>
        <taxon>Oxyuridomorpha</taxon>
        <taxon>Oxyuroidea</taxon>
        <taxon>Oxyuridae</taxon>
        <taxon>Enterobius</taxon>
    </lineage>
</organism>
<reference evidence="2 3" key="2">
    <citation type="submission" date="2018-10" db="EMBL/GenBank/DDBJ databases">
        <authorList>
            <consortium name="Pathogen Informatics"/>
        </authorList>
    </citation>
    <scope>NUCLEOTIDE SEQUENCE [LARGE SCALE GENOMIC DNA]</scope>
</reference>
<accession>A0A0N4VLC3</accession>
<evidence type="ECO:0000313" key="2">
    <source>
        <dbReference type="EMBL" id="VDD96218.1"/>
    </source>
</evidence>
<dbReference type="WBParaSite" id="EVEC_0001168301-mRNA-1">
    <property type="protein sequence ID" value="EVEC_0001168301-mRNA-1"/>
    <property type="gene ID" value="EVEC_0001168301"/>
</dbReference>
<gene>
    <name evidence="2" type="ORF">EVEC_LOCUS10969</name>
</gene>
<evidence type="ECO:0000313" key="3">
    <source>
        <dbReference type="Proteomes" id="UP000274131"/>
    </source>
</evidence>
<feature type="compositionally biased region" description="Basic and acidic residues" evidence="1">
    <location>
        <begin position="195"/>
        <end position="213"/>
    </location>
</feature>
<dbReference type="OrthoDB" id="5867922at2759"/>
<feature type="region of interest" description="Disordered" evidence="1">
    <location>
        <begin position="33"/>
        <end position="67"/>
    </location>
</feature>
<feature type="compositionally biased region" description="Basic and acidic residues" evidence="1">
    <location>
        <begin position="111"/>
        <end position="139"/>
    </location>
</feature>
<dbReference type="EMBL" id="UXUI01011408">
    <property type="protein sequence ID" value="VDD96218.1"/>
    <property type="molecule type" value="Genomic_DNA"/>
</dbReference>
<sequence length="253" mass="29000">MLVENFLDILQCFFLIVDEDRAAFEDQYGITNKANSSASVKSEKENKVQTEKLKQKKSGQTDEWDREWDVGKTRAETWIENVPEMGLTWRGHRKKRGYYGRGKGGRNSGPPRKDYSMHDDRFESGSYDERLNATEDKLKAQSRPAADETQSQNAERQQSRNRENRGAGSNGNAGRGYYRAMGRGARRRSRLLEVPTKKDNGELRNEQTPKEEGTVYEKRVEIVKNKEGSRDTIRVKLTNLSIKEVTGSYVIPV</sequence>
<evidence type="ECO:0000313" key="4">
    <source>
        <dbReference type="WBParaSite" id="EVEC_0001168301-mRNA-1"/>
    </source>
</evidence>
<feature type="compositionally biased region" description="Basic and acidic residues" evidence="1">
    <location>
        <begin position="41"/>
        <end position="53"/>
    </location>
</feature>
<dbReference type="Proteomes" id="UP000274131">
    <property type="component" value="Unassembled WGS sequence"/>
</dbReference>